<dbReference type="Gene3D" id="1.20.1510.10">
    <property type="entry name" value="Cation efflux protein transmembrane domain"/>
    <property type="match status" value="1"/>
</dbReference>
<dbReference type="GO" id="GO:0015086">
    <property type="term" value="F:cadmium ion transmembrane transporter activity"/>
    <property type="evidence" value="ECO:0007669"/>
    <property type="project" value="TreeGrafter"/>
</dbReference>
<dbReference type="InterPro" id="IPR058533">
    <property type="entry name" value="Cation_efflux_TM"/>
</dbReference>
<dbReference type="SUPFAM" id="SSF160240">
    <property type="entry name" value="Cation efflux protein cytoplasmic domain-like"/>
    <property type="match status" value="1"/>
</dbReference>
<dbReference type="GO" id="GO:0005886">
    <property type="term" value="C:plasma membrane"/>
    <property type="evidence" value="ECO:0007669"/>
    <property type="project" value="UniProtKB-SubCell"/>
</dbReference>
<feature type="transmembrane region" description="Helical" evidence="9">
    <location>
        <begin position="149"/>
        <end position="171"/>
    </location>
</feature>
<feature type="domain" description="Cation efflux protein cytoplasmic" evidence="11">
    <location>
        <begin position="207"/>
        <end position="283"/>
    </location>
</feature>
<dbReference type="InterPro" id="IPR027470">
    <property type="entry name" value="Cation_efflux_CTD"/>
</dbReference>
<dbReference type="EMBL" id="JAGTUU010000005">
    <property type="protein sequence ID" value="MBS0125279.1"/>
    <property type="molecule type" value="Genomic_DNA"/>
</dbReference>
<organism evidence="12 13">
    <name type="scientific">Thetidibacter halocola</name>
    <dbReference type="NCBI Taxonomy" id="2827239"/>
    <lineage>
        <taxon>Bacteria</taxon>
        <taxon>Pseudomonadati</taxon>
        <taxon>Pseudomonadota</taxon>
        <taxon>Alphaproteobacteria</taxon>
        <taxon>Rhodobacterales</taxon>
        <taxon>Roseobacteraceae</taxon>
        <taxon>Thetidibacter</taxon>
    </lineage>
</organism>
<keyword evidence="6 9" id="KW-1133">Transmembrane helix</keyword>
<dbReference type="GO" id="GO:0015093">
    <property type="term" value="F:ferrous iron transmembrane transporter activity"/>
    <property type="evidence" value="ECO:0007669"/>
    <property type="project" value="TreeGrafter"/>
</dbReference>
<feature type="transmembrane region" description="Helical" evidence="9">
    <location>
        <begin position="75"/>
        <end position="96"/>
    </location>
</feature>
<dbReference type="Gene3D" id="3.30.70.1350">
    <property type="entry name" value="Cation efflux protein, cytoplasmic domain"/>
    <property type="match status" value="1"/>
</dbReference>
<dbReference type="Pfam" id="PF16916">
    <property type="entry name" value="ZT_dimer"/>
    <property type="match status" value="1"/>
</dbReference>
<evidence type="ECO:0000256" key="5">
    <source>
        <dbReference type="ARBA" id="ARBA00022692"/>
    </source>
</evidence>
<dbReference type="InterPro" id="IPR050291">
    <property type="entry name" value="CDF_Transporter"/>
</dbReference>
<dbReference type="Proteomes" id="UP000681356">
    <property type="component" value="Unassembled WGS sequence"/>
</dbReference>
<dbReference type="SUPFAM" id="SSF161111">
    <property type="entry name" value="Cation efflux protein transmembrane domain-like"/>
    <property type="match status" value="1"/>
</dbReference>
<proteinExistence type="inferred from homology"/>
<evidence type="ECO:0000313" key="13">
    <source>
        <dbReference type="Proteomes" id="UP000681356"/>
    </source>
</evidence>
<feature type="transmembrane region" description="Helical" evidence="9">
    <location>
        <begin position="41"/>
        <end position="59"/>
    </location>
</feature>
<keyword evidence="7 9" id="KW-0472">Membrane</keyword>
<keyword evidence="13" id="KW-1185">Reference proteome</keyword>
<dbReference type="RefSeq" id="WP_212537231.1">
    <property type="nucleotide sequence ID" value="NZ_JAGTUU010000005.1"/>
</dbReference>
<evidence type="ECO:0000256" key="8">
    <source>
        <dbReference type="ARBA" id="ARBA00068882"/>
    </source>
</evidence>
<evidence type="ECO:0000256" key="6">
    <source>
        <dbReference type="ARBA" id="ARBA00022989"/>
    </source>
</evidence>
<dbReference type="PANTHER" id="PTHR43840:SF15">
    <property type="entry name" value="MITOCHONDRIAL METAL TRANSPORTER 1-RELATED"/>
    <property type="match status" value="1"/>
</dbReference>
<comment type="similarity">
    <text evidence="2">Belongs to the cation diffusion facilitator (CDF) transporter (TC 2.A.4) family.</text>
</comment>
<keyword evidence="5 9" id="KW-0812">Transmembrane</keyword>
<evidence type="ECO:0000259" key="11">
    <source>
        <dbReference type="Pfam" id="PF16916"/>
    </source>
</evidence>
<reference evidence="12" key="1">
    <citation type="submission" date="2021-04" db="EMBL/GenBank/DDBJ databases">
        <authorList>
            <person name="Yoon J."/>
        </authorList>
    </citation>
    <scope>NUCLEOTIDE SEQUENCE</scope>
    <source>
        <strain evidence="12">KMU-90</strain>
    </source>
</reference>
<dbReference type="PANTHER" id="PTHR43840">
    <property type="entry name" value="MITOCHONDRIAL METAL TRANSPORTER 1-RELATED"/>
    <property type="match status" value="1"/>
</dbReference>
<gene>
    <name evidence="12" type="ORF">KB874_14400</name>
</gene>
<sequence length="295" mass="31210">MTNALTLAKASIAIGLLVLGIKTLAWWITGSVALLSDALESIVNVATAVAALLALRVAAQPADDNHPYGHHKAEYFSAVLEGVLIVIAALLILHSAARGLLNPQPIEAPFTGLGINLIAGAINGWWCFVLIRAGRRLSSPALSADGRHLLSDVVSSLGVTVGVAAAVWTGWLWLDPVLAALVAVNILWSGWQVIRGSVGGLMDESVPTSDLETVRALILSHAEGAIEAHDLRARHAGAATFVEFHLVVPEDMTVLVAHEICDRIEAALKARIDNCTVTIHVEPRHKAKPDEALVI</sequence>
<feature type="transmembrane region" description="Helical" evidence="9">
    <location>
        <begin position="108"/>
        <end position="128"/>
    </location>
</feature>
<dbReference type="NCBIfam" id="TIGR01297">
    <property type="entry name" value="CDF"/>
    <property type="match status" value="1"/>
</dbReference>
<name>A0A8J7WF77_9RHOB</name>
<evidence type="ECO:0000256" key="2">
    <source>
        <dbReference type="ARBA" id="ARBA00008114"/>
    </source>
</evidence>
<keyword evidence="3" id="KW-0813">Transport</keyword>
<comment type="subcellular location">
    <subcellularLocation>
        <location evidence="1">Cell membrane</location>
        <topology evidence="1">Multi-pass membrane protein</topology>
    </subcellularLocation>
</comment>
<dbReference type="InterPro" id="IPR002524">
    <property type="entry name" value="Cation_efflux"/>
</dbReference>
<evidence type="ECO:0000259" key="10">
    <source>
        <dbReference type="Pfam" id="PF01545"/>
    </source>
</evidence>
<comment type="caution">
    <text evidence="12">The sequence shown here is derived from an EMBL/GenBank/DDBJ whole genome shotgun (WGS) entry which is preliminary data.</text>
</comment>
<feature type="transmembrane region" description="Helical" evidence="9">
    <location>
        <begin position="12"/>
        <end position="35"/>
    </location>
</feature>
<feature type="domain" description="Cation efflux protein transmembrane" evidence="10">
    <location>
        <begin position="9"/>
        <end position="202"/>
    </location>
</feature>
<keyword evidence="4" id="KW-1003">Cell membrane</keyword>
<protein>
    <recommendedName>
        <fullName evidence="8">Protein p34</fullName>
    </recommendedName>
</protein>
<dbReference type="InterPro" id="IPR036837">
    <property type="entry name" value="Cation_efflux_CTD_sf"/>
</dbReference>
<evidence type="ECO:0000256" key="1">
    <source>
        <dbReference type="ARBA" id="ARBA00004651"/>
    </source>
</evidence>
<evidence type="ECO:0000256" key="7">
    <source>
        <dbReference type="ARBA" id="ARBA00023136"/>
    </source>
</evidence>
<dbReference type="InterPro" id="IPR027469">
    <property type="entry name" value="Cation_efflux_TMD_sf"/>
</dbReference>
<dbReference type="FunFam" id="3.30.70.1350:FF:000002">
    <property type="entry name" value="Ferrous-iron efflux pump FieF"/>
    <property type="match status" value="1"/>
</dbReference>
<dbReference type="GO" id="GO:0006882">
    <property type="term" value="P:intracellular zinc ion homeostasis"/>
    <property type="evidence" value="ECO:0007669"/>
    <property type="project" value="TreeGrafter"/>
</dbReference>
<evidence type="ECO:0000256" key="9">
    <source>
        <dbReference type="SAM" id="Phobius"/>
    </source>
</evidence>
<dbReference type="AlphaFoldDB" id="A0A8J7WF77"/>
<evidence type="ECO:0000313" key="12">
    <source>
        <dbReference type="EMBL" id="MBS0125279.1"/>
    </source>
</evidence>
<evidence type="ECO:0000256" key="3">
    <source>
        <dbReference type="ARBA" id="ARBA00022448"/>
    </source>
</evidence>
<accession>A0A8J7WF77</accession>
<dbReference type="GO" id="GO:0015341">
    <property type="term" value="F:zinc efflux antiporter activity"/>
    <property type="evidence" value="ECO:0007669"/>
    <property type="project" value="TreeGrafter"/>
</dbReference>
<dbReference type="Pfam" id="PF01545">
    <property type="entry name" value="Cation_efflux"/>
    <property type="match status" value="1"/>
</dbReference>
<evidence type="ECO:0000256" key="4">
    <source>
        <dbReference type="ARBA" id="ARBA00022475"/>
    </source>
</evidence>